<evidence type="ECO:0000256" key="2">
    <source>
        <dbReference type="ARBA" id="ARBA00009340"/>
    </source>
</evidence>
<evidence type="ECO:0000256" key="1">
    <source>
        <dbReference type="ARBA" id="ARBA00004123"/>
    </source>
</evidence>
<keyword evidence="6" id="KW-0862">Zinc</keyword>
<comment type="subcellular location">
    <subcellularLocation>
        <location evidence="1 7">Nucleus</location>
    </subcellularLocation>
</comment>
<feature type="domain" description="RING-type" evidence="10">
    <location>
        <begin position="1573"/>
        <end position="1612"/>
    </location>
</feature>
<keyword evidence="4 7" id="KW-0539">Nucleus</keyword>
<dbReference type="GO" id="GO:0051604">
    <property type="term" value="P:protein maturation"/>
    <property type="evidence" value="ECO:0007669"/>
    <property type="project" value="UniProtKB-UniRule"/>
</dbReference>
<dbReference type="InterPro" id="IPR029240">
    <property type="entry name" value="MMS19_N"/>
</dbReference>
<evidence type="ECO:0000256" key="4">
    <source>
        <dbReference type="ARBA" id="ARBA00023242"/>
    </source>
</evidence>
<keyword evidence="7" id="KW-0227">DNA damage</keyword>
<dbReference type="Pfam" id="PF00169">
    <property type="entry name" value="PH"/>
    <property type="match status" value="1"/>
</dbReference>
<feature type="domain" description="PH" evidence="9">
    <location>
        <begin position="1248"/>
        <end position="1384"/>
    </location>
</feature>
<evidence type="ECO:0000256" key="3">
    <source>
        <dbReference type="ARBA" id="ARBA00022737"/>
    </source>
</evidence>
<keyword evidence="5" id="KW-0040">ANK repeat</keyword>
<dbReference type="SUPFAM" id="SSF57850">
    <property type="entry name" value="RING/U-box"/>
    <property type="match status" value="1"/>
</dbReference>
<evidence type="ECO:0000313" key="11">
    <source>
        <dbReference type="EMBL" id="KAJ0406912.1"/>
    </source>
</evidence>
<comment type="function">
    <text evidence="7">Key component of the cytosolic iron-sulfur protein assembly (CIA) complex, a multiprotein complex that mediates the incorporation of iron-sulfur cluster into apoproteins specifically involved in DNA metabolism and genomic integrity. In the CIA complex, MMS19 acts as an adapter between early-acting CIA components and a subset of cellular target iron-sulfur proteins.</text>
</comment>
<dbReference type="SMART" id="SM00233">
    <property type="entry name" value="PH"/>
    <property type="match status" value="1"/>
</dbReference>
<keyword evidence="6" id="KW-0863">Zinc-finger</keyword>
<dbReference type="PANTHER" id="PTHR12891:SF0">
    <property type="entry name" value="MMS19 NUCLEOTIDE EXCISION REPAIR PROTEIN HOMOLOG"/>
    <property type="match status" value="1"/>
</dbReference>
<dbReference type="Proteomes" id="UP001209570">
    <property type="component" value="Unassembled WGS sequence"/>
</dbReference>
<dbReference type="GO" id="GO:0097361">
    <property type="term" value="C:cytosolic [4Fe-4S] assembly targeting complex"/>
    <property type="evidence" value="ECO:0007669"/>
    <property type="project" value="UniProtKB-UniRule"/>
</dbReference>
<keyword evidence="12" id="KW-1185">Reference proteome</keyword>
<dbReference type="Gene3D" id="3.30.40.10">
    <property type="entry name" value="Zinc/RING finger domain, C3HC4 (zinc finger)"/>
    <property type="match status" value="1"/>
</dbReference>
<dbReference type="PROSITE" id="PS50089">
    <property type="entry name" value="ZF_RING_2"/>
    <property type="match status" value="1"/>
</dbReference>
<name>A0AAD5M709_PYTIN</name>
<dbReference type="Pfam" id="PF12460">
    <property type="entry name" value="MMS19_C"/>
    <property type="match status" value="1"/>
</dbReference>
<dbReference type="SMART" id="SM00248">
    <property type="entry name" value="ANK"/>
    <property type="match status" value="2"/>
</dbReference>
<evidence type="ECO:0000259" key="10">
    <source>
        <dbReference type="PROSITE" id="PS50089"/>
    </source>
</evidence>
<dbReference type="InterPro" id="IPR024687">
    <property type="entry name" value="MMS19_C"/>
</dbReference>
<dbReference type="Pfam" id="PF13920">
    <property type="entry name" value="zf-C3HC4_3"/>
    <property type="match status" value="1"/>
</dbReference>
<dbReference type="InterPro" id="IPR036770">
    <property type="entry name" value="Ankyrin_rpt-contain_sf"/>
</dbReference>
<dbReference type="GO" id="GO:0008270">
    <property type="term" value="F:zinc ion binding"/>
    <property type="evidence" value="ECO:0007669"/>
    <property type="project" value="UniProtKB-KW"/>
</dbReference>
<dbReference type="SMART" id="SM00184">
    <property type="entry name" value="RING"/>
    <property type="match status" value="1"/>
</dbReference>
<dbReference type="SUPFAM" id="SSF50729">
    <property type="entry name" value="PH domain-like"/>
    <property type="match status" value="1"/>
</dbReference>
<dbReference type="PROSITE" id="PS50088">
    <property type="entry name" value="ANK_REPEAT"/>
    <property type="match status" value="1"/>
</dbReference>
<dbReference type="Pfam" id="PF00023">
    <property type="entry name" value="Ank"/>
    <property type="match status" value="1"/>
</dbReference>
<feature type="region of interest" description="Disordered" evidence="8">
    <location>
        <begin position="1432"/>
        <end position="1482"/>
    </location>
</feature>
<evidence type="ECO:0000256" key="6">
    <source>
        <dbReference type="PROSITE-ProRule" id="PRU00175"/>
    </source>
</evidence>
<organism evidence="11 12">
    <name type="scientific">Pythium insidiosum</name>
    <name type="common">Pythiosis disease agent</name>
    <dbReference type="NCBI Taxonomy" id="114742"/>
    <lineage>
        <taxon>Eukaryota</taxon>
        <taxon>Sar</taxon>
        <taxon>Stramenopiles</taxon>
        <taxon>Oomycota</taxon>
        <taxon>Peronosporomycetes</taxon>
        <taxon>Pythiales</taxon>
        <taxon>Pythiaceae</taxon>
        <taxon>Pythium</taxon>
    </lineage>
</organism>
<dbReference type="PROSITE" id="PS50297">
    <property type="entry name" value="ANK_REP_REGION"/>
    <property type="match status" value="1"/>
</dbReference>
<dbReference type="InterPro" id="IPR002110">
    <property type="entry name" value="Ankyrin_rpt"/>
</dbReference>
<protein>
    <recommendedName>
        <fullName evidence="7">MMS19 nucleotide excision repair protein</fullName>
    </recommendedName>
</protein>
<comment type="caution">
    <text evidence="11">The sequence shown here is derived from an EMBL/GenBank/DDBJ whole genome shotgun (WGS) entry which is preliminary data.</text>
</comment>
<dbReference type="Pfam" id="PF14500">
    <property type="entry name" value="MMS19_N"/>
    <property type="match status" value="1"/>
</dbReference>
<dbReference type="GO" id="GO:0005634">
    <property type="term" value="C:nucleus"/>
    <property type="evidence" value="ECO:0007669"/>
    <property type="project" value="UniProtKB-SubCell"/>
</dbReference>
<dbReference type="InterPro" id="IPR001841">
    <property type="entry name" value="Znf_RING"/>
</dbReference>
<dbReference type="SUPFAM" id="SSF48371">
    <property type="entry name" value="ARM repeat"/>
    <property type="match status" value="1"/>
</dbReference>
<dbReference type="InterPro" id="IPR011993">
    <property type="entry name" value="PH-like_dom_sf"/>
</dbReference>
<feature type="repeat" description="ANK" evidence="5">
    <location>
        <begin position="1191"/>
        <end position="1223"/>
    </location>
</feature>
<dbReference type="InterPro" id="IPR013083">
    <property type="entry name" value="Znf_RING/FYVE/PHD"/>
</dbReference>
<evidence type="ECO:0000313" key="12">
    <source>
        <dbReference type="Proteomes" id="UP001209570"/>
    </source>
</evidence>
<keyword evidence="6" id="KW-0479">Metal-binding</keyword>
<dbReference type="CDD" id="cd23129">
    <property type="entry name" value="RING-HC_XBAT35-like"/>
    <property type="match status" value="1"/>
</dbReference>
<evidence type="ECO:0000256" key="7">
    <source>
        <dbReference type="RuleBase" id="RU367072"/>
    </source>
</evidence>
<proteinExistence type="inferred from homology"/>
<comment type="similarity">
    <text evidence="2 7">Belongs to the MET18/MMS19 family.</text>
</comment>
<keyword evidence="3" id="KW-0677">Repeat</keyword>
<evidence type="ECO:0000256" key="8">
    <source>
        <dbReference type="SAM" id="MobiDB-lite"/>
    </source>
</evidence>
<gene>
    <name evidence="11" type="ORF">P43SY_001763</name>
</gene>
<dbReference type="InterPro" id="IPR011989">
    <property type="entry name" value="ARM-like"/>
</dbReference>
<reference evidence="11" key="1">
    <citation type="submission" date="2021-12" db="EMBL/GenBank/DDBJ databases">
        <title>Prjna785345.</title>
        <authorList>
            <person name="Rujirawat T."/>
            <person name="Krajaejun T."/>
        </authorList>
    </citation>
    <scope>NUCLEOTIDE SEQUENCE</scope>
    <source>
        <strain evidence="11">Pi057C3</strain>
    </source>
</reference>
<keyword evidence="7" id="KW-0234">DNA repair</keyword>
<dbReference type="GO" id="GO:0006281">
    <property type="term" value="P:DNA repair"/>
    <property type="evidence" value="ECO:0007669"/>
    <property type="project" value="UniProtKB-UniRule"/>
</dbReference>
<dbReference type="EMBL" id="JAKCXM010000027">
    <property type="protein sequence ID" value="KAJ0406912.1"/>
    <property type="molecule type" value="Genomic_DNA"/>
</dbReference>
<sequence>MFSLDAPLQPAIDAFVNPENDDTAHKTSLNTVVMQVHRKVPVESLIQSLGIHLTSTDDKVRARGTLLLAEVLTRLPELPLTPNAVQLLLTFFVDRLADFPSANACLQALLALLSNHAAHIPSAMTVVELIQRLVQALHVPQLGQAMRKQCYSLMQTALELSPVKNLLLEKDELGREFAQAFLSSMEGEKDPRNLLLCLKIARELLVALAPVFEKHDGVLLQQYFDVVSCYFPITFTPPPNDPYGITSEELILSLRKAMAASDLVARHVLPFLLEKLSTTVVEAKLDSIQTLVFCCESYSMNVLLLHLHAIATAFYHEVMKGEKKDVIAASLQAIARFAGAIAQAKTKSIGGASYAWNKFVVELTKRAVDDLRGNAVDSMASASAGKVLAALGKESGPAFSHVLEHAVPLVVEQFEESLGSPSKTEAALGRLLLLVDTIDQEIDQSADAQPMRPHAQQIIDALVAFLETHKGVSAESAVHAKSKGLAIEALSHLVTYPPSPIVATEQVQSLVALLTEFLLHDASADVRAACLSSLQAISTIRQKSTVQQYATFVMDICLVQLMHAVTKDNGNRSPRASSQEDVLRAITALCRQPTIFRATIVQLVDLCVVGSDAGETLATDTMAAFVAGLLHAVADIVELNADEPECMEFCAAASTEQSESSQRSIVFRLLAATAQTAAVAATSDSVLPSDVLESGVRIFRTVTQNVSVATQQALVQESIATFLRTQSSPVAPHAASLQLVPLFAAVVNSANRAVRLPDASLVINRLLDLAQSSNASDDGPTAALRQAAALSAAKALASIINKMSDGDEFDTLIHLLVETKLARAIMCDTDPLSTRVTALQIYVWIAKALVIRGHRTHAPHCLGFLCQFLTSPTGSPSPLQMEVAKSFKLLVNEAPDVLNRKCGASITFLHRQRTFDLVVPTLLEFIRSQTPTNAAAAATTTSAPALVALSHVIASSPKAMYMPHLGSIFPLMVLAINADDRELGSSAIGTFRALLFESVETAKPFLKDVFPGLLKQAQQGAGALERRDALECLAKLATIPYELIHPYKDTVLKHLQQCLDDRKRFVRHAAVRVRNHHTNAPAPTIMRLMKGSDRGRADVVALWKAARSHDAARVKQIILDASSAQQSLAIVNEFHPKKGTTALMVACQKREKFRSVSVVGASGGGTRSAADVVRVLLEFGADVGLHEKGADGHTALHYAAISNQVRSVEHMLHAGADAFALNRHGHAPIDLARWGRNRAVIDVLTQHTRVRSGWLYMKKTSKHGLRLWRRRFCVALACNVERTQLEFSIYKDPDDLRPRAVLLLRVGTHAMVTSPKKGWLDKPHMFHVDRPIVVQHMNIKRRFSRDEDAQVMSEEIGDLQQFQFACETDEERDAWMALLQHVQVTAVPVETRFPEATTPPVLFPTAARPQYVASASTALSVDQTTLSGHLSASVSSASDHSSHPSSPFGASVPSYSSTPATTSASGHAEAPPSCTSSAGSSSASEVRVTAPVAHVWPPPVAAVMQDPSHAPSAPSFDEGFEDVTAIAALQIHSQAPAQRQDETPAAIVPVSPPWVQSHSSASDDSTASSRSECVICMDASRDAICVPCGHLAGCFSCLSRHADQEKSCPICRGAVHTVVKVYEC</sequence>
<dbReference type="GO" id="GO:0016226">
    <property type="term" value="P:iron-sulfur cluster assembly"/>
    <property type="evidence" value="ECO:0007669"/>
    <property type="project" value="UniProtKB-UniRule"/>
</dbReference>
<dbReference type="CDD" id="cd00821">
    <property type="entry name" value="PH"/>
    <property type="match status" value="1"/>
</dbReference>
<dbReference type="InterPro" id="IPR039920">
    <property type="entry name" value="MMS19"/>
</dbReference>
<accession>A0AAD5M709</accession>
<dbReference type="PANTHER" id="PTHR12891">
    <property type="entry name" value="DNA REPAIR/TRANSCRIPTION PROTEIN MET18/MMS19"/>
    <property type="match status" value="1"/>
</dbReference>
<dbReference type="Gene3D" id="2.30.29.30">
    <property type="entry name" value="Pleckstrin-homology domain (PH domain)/Phosphotyrosine-binding domain (PTB)"/>
    <property type="match status" value="1"/>
</dbReference>
<dbReference type="Gene3D" id="1.25.40.20">
    <property type="entry name" value="Ankyrin repeat-containing domain"/>
    <property type="match status" value="1"/>
</dbReference>
<dbReference type="InterPro" id="IPR001849">
    <property type="entry name" value="PH_domain"/>
</dbReference>
<evidence type="ECO:0000259" key="9">
    <source>
        <dbReference type="PROSITE" id="PS50003"/>
    </source>
</evidence>
<dbReference type="SUPFAM" id="SSF48403">
    <property type="entry name" value="Ankyrin repeat"/>
    <property type="match status" value="1"/>
</dbReference>
<evidence type="ECO:0000256" key="5">
    <source>
        <dbReference type="PROSITE-ProRule" id="PRU00023"/>
    </source>
</evidence>
<dbReference type="Gene3D" id="1.25.10.10">
    <property type="entry name" value="Leucine-rich Repeat Variant"/>
    <property type="match status" value="2"/>
</dbReference>
<dbReference type="PROSITE" id="PS50003">
    <property type="entry name" value="PH_DOMAIN"/>
    <property type="match status" value="1"/>
</dbReference>
<dbReference type="InterPro" id="IPR016024">
    <property type="entry name" value="ARM-type_fold"/>
</dbReference>